<dbReference type="EMBL" id="KB456266">
    <property type="protein sequence ID" value="EMF11170.1"/>
    <property type="molecule type" value="Genomic_DNA"/>
</dbReference>
<organism evidence="3 4">
    <name type="scientific">Sphaerulina musiva (strain SO2202)</name>
    <name type="common">Poplar stem canker fungus</name>
    <name type="synonym">Septoria musiva</name>
    <dbReference type="NCBI Taxonomy" id="692275"/>
    <lineage>
        <taxon>Eukaryota</taxon>
        <taxon>Fungi</taxon>
        <taxon>Dikarya</taxon>
        <taxon>Ascomycota</taxon>
        <taxon>Pezizomycotina</taxon>
        <taxon>Dothideomycetes</taxon>
        <taxon>Dothideomycetidae</taxon>
        <taxon>Mycosphaerellales</taxon>
        <taxon>Mycosphaerellaceae</taxon>
        <taxon>Sphaerulina</taxon>
    </lineage>
</organism>
<accession>M3AWR6</accession>
<dbReference type="Pfam" id="PF01822">
    <property type="entry name" value="WSC"/>
    <property type="match status" value="1"/>
</dbReference>
<name>M3AWR6_SPHMS</name>
<dbReference type="RefSeq" id="XP_016759291.1">
    <property type="nucleotide sequence ID" value="XM_016905999.1"/>
</dbReference>
<dbReference type="InterPro" id="IPR002889">
    <property type="entry name" value="WSC_carb-bd"/>
</dbReference>
<dbReference type="GeneID" id="27903136"/>
<dbReference type="HOGENOM" id="CLU_080197_1_0_1"/>
<evidence type="ECO:0000313" key="4">
    <source>
        <dbReference type="Proteomes" id="UP000016931"/>
    </source>
</evidence>
<sequence>MRLSLLLPFFGVVAAQTVSHQGCYGSAGSLTSQGTYIYQSTGYCAVKCKNNGKAVMATTNGTECYCGDALPAASDKVEDSKCNTPCVGYPMDTCGGAGFFSVATLSDGTTGDGTTGNATSVATTASASAVPPVIANPGVSTAAMTSSGASIASTASTTSSASSASKASASSTSTTASYTGAAAHAVVGNGALAMGALLAFL</sequence>
<dbReference type="SMART" id="SM00321">
    <property type="entry name" value="WSC"/>
    <property type="match status" value="1"/>
</dbReference>
<reference evidence="3 4" key="1">
    <citation type="journal article" date="2012" name="PLoS Pathog.">
        <title>Diverse lifestyles and strategies of plant pathogenesis encoded in the genomes of eighteen Dothideomycetes fungi.</title>
        <authorList>
            <person name="Ohm R.A."/>
            <person name="Feau N."/>
            <person name="Henrissat B."/>
            <person name="Schoch C.L."/>
            <person name="Horwitz B.A."/>
            <person name="Barry K.W."/>
            <person name="Condon B.J."/>
            <person name="Copeland A.C."/>
            <person name="Dhillon B."/>
            <person name="Glaser F."/>
            <person name="Hesse C.N."/>
            <person name="Kosti I."/>
            <person name="LaButti K."/>
            <person name="Lindquist E.A."/>
            <person name="Lucas S."/>
            <person name="Salamov A.A."/>
            <person name="Bradshaw R.E."/>
            <person name="Ciuffetti L."/>
            <person name="Hamelin R.C."/>
            <person name="Kema G.H.J."/>
            <person name="Lawrence C."/>
            <person name="Scott J.A."/>
            <person name="Spatafora J.W."/>
            <person name="Turgeon B.G."/>
            <person name="de Wit P.J.G.M."/>
            <person name="Zhong S."/>
            <person name="Goodwin S.B."/>
            <person name="Grigoriev I.V."/>
        </authorList>
    </citation>
    <scope>NUCLEOTIDE SEQUENCE [LARGE SCALE GENOMIC DNA]</scope>
    <source>
        <strain evidence="3 4">SO2202</strain>
    </source>
</reference>
<gene>
    <name evidence="3" type="ORF">SEPMUDRAFT_150172</name>
</gene>
<evidence type="ECO:0000259" key="2">
    <source>
        <dbReference type="PROSITE" id="PS51212"/>
    </source>
</evidence>
<dbReference type="eggNOG" id="KOG4157">
    <property type="taxonomic scope" value="Eukaryota"/>
</dbReference>
<keyword evidence="4" id="KW-1185">Reference proteome</keyword>
<dbReference type="PROSITE" id="PS51212">
    <property type="entry name" value="WSC"/>
    <property type="match status" value="1"/>
</dbReference>
<evidence type="ECO:0000313" key="3">
    <source>
        <dbReference type="EMBL" id="EMF11170.1"/>
    </source>
</evidence>
<dbReference type="AlphaFoldDB" id="M3AWR6"/>
<dbReference type="OMA" id="GNMCYCG"/>
<dbReference type="STRING" id="692275.M3AWR6"/>
<dbReference type="Proteomes" id="UP000016931">
    <property type="component" value="Unassembled WGS sequence"/>
</dbReference>
<feature type="signal peptide" evidence="1">
    <location>
        <begin position="1"/>
        <end position="15"/>
    </location>
</feature>
<keyword evidence="1" id="KW-0732">Signal</keyword>
<protein>
    <submittedName>
        <fullName evidence="3">WSC-domain-containing protein</fullName>
    </submittedName>
</protein>
<feature type="chain" id="PRO_5012090653" evidence="1">
    <location>
        <begin position="16"/>
        <end position="201"/>
    </location>
</feature>
<proteinExistence type="predicted"/>
<evidence type="ECO:0000256" key="1">
    <source>
        <dbReference type="SAM" id="SignalP"/>
    </source>
</evidence>
<dbReference type="OrthoDB" id="2019572at2759"/>
<feature type="domain" description="WSC" evidence="2">
    <location>
        <begin position="17"/>
        <end position="106"/>
    </location>
</feature>